<evidence type="ECO:0000313" key="3">
    <source>
        <dbReference type="Proteomes" id="UP001286456"/>
    </source>
</evidence>
<accession>A0AAE0J696</accession>
<gene>
    <name evidence="2" type="ORF">B0T19DRAFT_68053</name>
</gene>
<name>A0AAE0J696_9PEZI</name>
<reference evidence="2" key="1">
    <citation type="journal article" date="2023" name="Mol. Phylogenet. Evol.">
        <title>Genome-scale phylogeny and comparative genomics of the fungal order Sordariales.</title>
        <authorList>
            <person name="Hensen N."/>
            <person name="Bonometti L."/>
            <person name="Westerberg I."/>
            <person name="Brannstrom I.O."/>
            <person name="Guillou S."/>
            <person name="Cros-Aarteil S."/>
            <person name="Calhoun S."/>
            <person name="Haridas S."/>
            <person name="Kuo A."/>
            <person name="Mondo S."/>
            <person name="Pangilinan J."/>
            <person name="Riley R."/>
            <person name="LaButti K."/>
            <person name="Andreopoulos B."/>
            <person name="Lipzen A."/>
            <person name="Chen C."/>
            <person name="Yan M."/>
            <person name="Daum C."/>
            <person name="Ng V."/>
            <person name="Clum A."/>
            <person name="Steindorff A."/>
            <person name="Ohm R.A."/>
            <person name="Martin F."/>
            <person name="Silar P."/>
            <person name="Natvig D.O."/>
            <person name="Lalanne C."/>
            <person name="Gautier V."/>
            <person name="Ament-Velasquez S.L."/>
            <person name="Kruys A."/>
            <person name="Hutchinson M.I."/>
            <person name="Powell A.J."/>
            <person name="Barry K."/>
            <person name="Miller A.N."/>
            <person name="Grigoriev I.V."/>
            <person name="Debuchy R."/>
            <person name="Gladieux P."/>
            <person name="Hiltunen Thoren M."/>
            <person name="Johannesson H."/>
        </authorList>
    </citation>
    <scope>NUCLEOTIDE SEQUENCE</scope>
    <source>
        <strain evidence="2">SMH4131-1</strain>
    </source>
</reference>
<sequence>MYTELTRLAFHGTAQNIPGRHLYVCRYPGTWRQINSGTLPSLNVTNRKVSGLVRILDLRRTHEFISCRGGLYKSQEWRCHAISCYAAISLYQCVLSCPLRRPYIFLSSLPACLPYLTYRHPLCFLPGPEKQVNRPAAVGSAQKYAPSARSLDITTNNEFDALGIPSFLSISTRLAFPSLPSPQPPPPHTPDRSENRRAPIHLRNA</sequence>
<dbReference type="AlphaFoldDB" id="A0AAE0J696"/>
<evidence type="ECO:0000313" key="2">
    <source>
        <dbReference type="EMBL" id="KAK3337302.1"/>
    </source>
</evidence>
<protein>
    <submittedName>
        <fullName evidence="2">Uncharacterized protein</fullName>
    </submittedName>
</protein>
<reference evidence="2" key="2">
    <citation type="submission" date="2023-06" db="EMBL/GenBank/DDBJ databases">
        <authorList>
            <consortium name="Lawrence Berkeley National Laboratory"/>
            <person name="Haridas S."/>
            <person name="Hensen N."/>
            <person name="Bonometti L."/>
            <person name="Westerberg I."/>
            <person name="Brannstrom I.O."/>
            <person name="Guillou S."/>
            <person name="Cros-Aarteil S."/>
            <person name="Calhoun S."/>
            <person name="Kuo A."/>
            <person name="Mondo S."/>
            <person name="Pangilinan J."/>
            <person name="Riley R."/>
            <person name="Labutti K."/>
            <person name="Andreopoulos B."/>
            <person name="Lipzen A."/>
            <person name="Chen C."/>
            <person name="Yanf M."/>
            <person name="Daum C."/>
            <person name="Ng V."/>
            <person name="Clum A."/>
            <person name="Steindorff A."/>
            <person name="Ohm R."/>
            <person name="Martin F."/>
            <person name="Silar P."/>
            <person name="Natvig D."/>
            <person name="Lalanne C."/>
            <person name="Gautier V."/>
            <person name="Ament-Velasquez S.L."/>
            <person name="Kruys A."/>
            <person name="Hutchinson M.I."/>
            <person name="Powell A.J."/>
            <person name="Barry K."/>
            <person name="Miller A.N."/>
            <person name="Grigoriev I.V."/>
            <person name="Debuchy R."/>
            <person name="Gladieux P."/>
            <person name="Thoren M.H."/>
            <person name="Johannesson H."/>
        </authorList>
    </citation>
    <scope>NUCLEOTIDE SEQUENCE</scope>
    <source>
        <strain evidence="2">SMH4131-1</strain>
    </source>
</reference>
<organism evidence="2 3">
    <name type="scientific">Cercophora scortea</name>
    <dbReference type="NCBI Taxonomy" id="314031"/>
    <lineage>
        <taxon>Eukaryota</taxon>
        <taxon>Fungi</taxon>
        <taxon>Dikarya</taxon>
        <taxon>Ascomycota</taxon>
        <taxon>Pezizomycotina</taxon>
        <taxon>Sordariomycetes</taxon>
        <taxon>Sordariomycetidae</taxon>
        <taxon>Sordariales</taxon>
        <taxon>Lasiosphaeriaceae</taxon>
        <taxon>Cercophora</taxon>
    </lineage>
</organism>
<evidence type="ECO:0000256" key="1">
    <source>
        <dbReference type="SAM" id="MobiDB-lite"/>
    </source>
</evidence>
<proteinExistence type="predicted"/>
<keyword evidence="3" id="KW-1185">Reference proteome</keyword>
<feature type="compositionally biased region" description="Pro residues" evidence="1">
    <location>
        <begin position="179"/>
        <end position="188"/>
    </location>
</feature>
<feature type="region of interest" description="Disordered" evidence="1">
    <location>
        <begin position="177"/>
        <end position="205"/>
    </location>
</feature>
<dbReference type="Proteomes" id="UP001286456">
    <property type="component" value="Unassembled WGS sequence"/>
</dbReference>
<dbReference type="EMBL" id="JAUEPO010000001">
    <property type="protein sequence ID" value="KAK3337302.1"/>
    <property type="molecule type" value="Genomic_DNA"/>
</dbReference>
<comment type="caution">
    <text evidence="2">The sequence shown here is derived from an EMBL/GenBank/DDBJ whole genome shotgun (WGS) entry which is preliminary data.</text>
</comment>